<sequence length="329" mass="35340">MWRINLRSQPSRPAPPYDPAVEAWLDSLPPPTAKPSSKELQQWRLTDYHGLGWSVFVTCNVLRTASLLVALSVIGIIASVAAGRQGPFGAVERLVPVLVVCPVVALWNTAELVVASLRRDGGIPPKLHIGVDGVLFLGIATATGTLLVDVICGITDFGAIFDTAGEEIASICLLIVMMVIHSFLLFFFICHYVESIRNRATTPATTGPGVVPQYAQNSGPWPSAEYTASNTVPHATPEALKALPMTSTLELRDSYQKPHYKTQVFDVPSQPGPATGLPPAAVMEGTALAQAMSGLWDVEAKSPHQTRWSGSDEKTLSGNAVQSVGRYWM</sequence>
<name>A0ACB7PH84_9PEZI</name>
<organism evidence="1 2">
    <name type="scientific">Chaetomium tenue</name>
    <dbReference type="NCBI Taxonomy" id="1854479"/>
    <lineage>
        <taxon>Eukaryota</taxon>
        <taxon>Fungi</taxon>
        <taxon>Dikarya</taxon>
        <taxon>Ascomycota</taxon>
        <taxon>Pezizomycotina</taxon>
        <taxon>Sordariomycetes</taxon>
        <taxon>Sordariomycetidae</taxon>
        <taxon>Sordariales</taxon>
        <taxon>Chaetomiaceae</taxon>
        <taxon>Chaetomium</taxon>
    </lineage>
</organism>
<reference evidence="1 2" key="1">
    <citation type="journal article" date="2021" name="Nat. Commun.">
        <title>Genetic determinants of endophytism in the Arabidopsis root mycobiome.</title>
        <authorList>
            <person name="Mesny F."/>
            <person name="Miyauchi S."/>
            <person name="Thiergart T."/>
            <person name="Pickel B."/>
            <person name="Atanasova L."/>
            <person name="Karlsson M."/>
            <person name="Huettel B."/>
            <person name="Barry K.W."/>
            <person name="Haridas S."/>
            <person name="Chen C."/>
            <person name="Bauer D."/>
            <person name="Andreopoulos W."/>
            <person name="Pangilinan J."/>
            <person name="LaButti K."/>
            <person name="Riley R."/>
            <person name="Lipzen A."/>
            <person name="Clum A."/>
            <person name="Drula E."/>
            <person name="Henrissat B."/>
            <person name="Kohler A."/>
            <person name="Grigoriev I.V."/>
            <person name="Martin F.M."/>
            <person name="Hacquard S."/>
        </authorList>
    </citation>
    <scope>NUCLEOTIDE SEQUENCE [LARGE SCALE GENOMIC DNA]</scope>
    <source>
        <strain evidence="1 2">MPI-SDFR-AT-0079</strain>
    </source>
</reference>
<keyword evidence="2" id="KW-1185">Reference proteome</keyword>
<gene>
    <name evidence="1" type="ORF">F5144DRAFT_642323</name>
</gene>
<comment type="caution">
    <text evidence="1">The sequence shown here is derived from an EMBL/GenBank/DDBJ whole genome shotgun (WGS) entry which is preliminary data.</text>
</comment>
<proteinExistence type="predicted"/>
<accession>A0ACB7PH84</accession>
<protein>
    <submittedName>
        <fullName evidence="1">Uncharacterized protein</fullName>
    </submittedName>
</protein>
<dbReference type="Proteomes" id="UP000724584">
    <property type="component" value="Unassembled WGS sequence"/>
</dbReference>
<evidence type="ECO:0000313" key="1">
    <source>
        <dbReference type="EMBL" id="KAH6641312.1"/>
    </source>
</evidence>
<dbReference type="EMBL" id="JAGIZQ010000002">
    <property type="protein sequence ID" value="KAH6641312.1"/>
    <property type="molecule type" value="Genomic_DNA"/>
</dbReference>
<evidence type="ECO:0000313" key="2">
    <source>
        <dbReference type="Proteomes" id="UP000724584"/>
    </source>
</evidence>